<gene>
    <name evidence="1" type="ORF">CcBV_18.9</name>
</gene>
<sequence length="136" mass="16090">MFIDGKYHYICVAPKEWNIYKRKDLEKMMLDSCLDHRKKTTCIHGANTQISSVSTKLEYNDLRLWLKRTDDISARPNSGSYFPMLLHIPESKSNYRKELFNNSFDDIGQKINLASFTFFIYQNLVQHDKINKAFIK</sequence>
<dbReference type="OrthoDB" id="13at10482"/>
<dbReference type="GeneID" id="3238883"/>
<evidence type="ECO:0000313" key="2">
    <source>
        <dbReference type="Proteomes" id="UP000203537"/>
    </source>
</evidence>
<dbReference type="Proteomes" id="UP000203537">
    <property type="component" value="Genome"/>
</dbReference>
<name>Q5ZNZ8_9VIRU</name>
<organism evidence="1 2">
    <name type="scientific">Bracoviriform congregatae</name>
    <dbReference type="NCBI Taxonomy" id="39640"/>
    <lineage>
        <taxon>Viruses</taxon>
        <taxon>Viruses incertae sedis</taxon>
        <taxon>Polydnaviriformidae</taxon>
        <taxon>Bracoviriform</taxon>
    </lineage>
</organism>
<reference evidence="1 2" key="1">
    <citation type="journal article" date="2004" name="Science">
        <title>Genome sequence of a polydnavirus: insights into symbiotic virus evolution.</title>
        <authorList>
            <person name="Espagne E."/>
            <person name="Dupuy C."/>
            <person name="Huguet E."/>
            <person name="Cattolico L."/>
            <person name="Provost B."/>
            <person name="Martins N."/>
            <person name="Poirie M."/>
            <person name="Periquet G."/>
            <person name="Drezen J.M."/>
        </authorList>
    </citation>
    <scope>NUCLEOTIDE SEQUENCE [LARGE SCALE GENOMIC DNA]</scope>
</reference>
<protein>
    <submittedName>
        <fullName evidence="1">Uncharacterized protein</fullName>
    </submittedName>
</protein>
<proteinExistence type="predicted"/>
<evidence type="ECO:0000313" key="1">
    <source>
        <dbReference type="EMBL" id="CAG17467.1"/>
    </source>
</evidence>
<accession>Q5ZNZ8</accession>
<dbReference type="KEGG" id="vg:3238883"/>
<dbReference type="RefSeq" id="YP_184845.1">
    <property type="nucleotide sequence ID" value="NC_006649.1"/>
</dbReference>
<dbReference type="EMBL" id="AJ632320">
    <property type="protein sequence ID" value="CAG17467.1"/>
    <property type="molecule type" value="Genomic_DNA"/>
</dbReference>